<sequence length="82" mass="8755">MVGHAVIAEVLPLAGDLGLGMLAMRPFAEGKLLPGPAPEDPTGYAAWTEALLRWTLSTPQATAGAGRPLTRQQWDLVHRLAR</sequence>
<organism evidence="1 2">
    <name type="scientific">Streptoalloteichus tenebrarius (strain ATCC 17920 / DSM 40477 / JCM 4838 / CBS 697.72 / NBRC 16177 / NCIMB 11028 / NRRL B-12390 / A12253. 1 / ISP 5477)</name>
    <name type="common">Streptomyces tenebrarius</name>
    <dbReference type="NCBI Taxonomy" id="1933"/>
    <lineage>
        <taxon>Bacteria</taxon>
        <taxon>Bacillati</taxon>
        <taxon>Actinomycetota</taxon>
        <taxon>Actinomycetes</taxon>
        <taxon>Pseudonocardiales</taxon>
        <taxon>Pseudonocardiaceae</taxon>
        <taxon>Streptoalloteichus</taxon>
    </lineage>
</organism>
<gene>
    <name evidence="1" type="ORF">LX15_002505</name>
</gene>
<proteinExistence type="predicted"/>
<reference evidence="1 2" key="1">
    <citation type="submission" date="2022-06" db="EMBL/GenBank/DDBJ databases">
        <title>Genomic Encyclopedia of Archaeal and Bacterial Type Strains, Phase II (KMG-II): from individual species to whole genera.</title>
        <authorList>
            <person name="Goeker M."/>
        </authorList>
    </citation>
    <scope>NUCLEOTIDE SEQUENCE [LARGE SCALE GENOMIC DNA]</scope>
    <source>
        <strain evidence="1 2">DSM 40477</strain>
    </source>
</reference>
<dbReference type="SUPFAM" id="SSF51430">
    <property type="entry name" value="NAD(P)-linked oxidoreductase"/>
    <property type="match status" value="1"/>
</dbReference>
<keyword evidence="2" id="KW-1185">Reference proteome</keyword>
<dbReference type="EMBL" id="JAMTCP010000011">
    <property type="protein sequence ID" value="MCP2258807.1"/>
    <property type="molecule type" value="Genomic_DNA"/>
</dbReference>
<protein>
    <submittedName>
        <fullName evidence="1">Uncharacterized protein</fullName>
    </submittedName>
</protein>
<accession>A0ABT1HTH2</accession>
<dbReference type="InterPro" id="IPR036812">
    <property type="entry name" value="NAD(P)_OxRdtase_dom_sf"/>
</dbReference>
<evidence type="ECO:0000313" key="2">
    <source>
        <dbReference type="Proteomes" id="UP001205311"/>
    </source>
</evidence>
<evidence type="ECO:0000313" key="1">
    <source>
        <dbReference type="EMBL" id="MCP2258807.1"/>
    </source>
</evidence>
<name>A0ABT1HTH2_STRSD</name>
<comment type="caution">
    <text evidence="1">The sequence shown here is derived from an EMBL/GenBank/DDBJ whole genome shotgun (WGS) entry which is preliminary data.</text>
</comment>
<dbReference type="Proteomes" id="UP001205311">
    <property type="component" value="Unassembled WGS sequence"/>
</dbReference>